<evidence type="ECO:0000256" key="5">
    <source>
        <dbReference type="ARBA" id="ARBA00022989"/>
    </source>
</evidence>
<evidence type="ECO:0000313" key="9">
    <source>
        <dbReference type="EMBL" id="SDB58488.1"/>
    </source>
</evidence>
<proteinExistence type="predicted"/>
<reference evidence="9 10" key="1">
    <citation type="submission" date="2016-10" db="EMBL/GenBank/DDBJ databases">
        <authorList>
            <person name="de Groot N.N."/>
        </authorList>
    </citation>
    <scope>NUCLEOTIDE SEQUENCE [LARGE SCALE GENOMIC DNA]</scope>
    <source>
        <strain evidence="9 10">ATCC 35022</strain>
    </source>
</reference>
<gene>
    <name evidence="9" type="ORF">SAMN02982931_04694</name>
</gene>
<feature type="transmembrane region" description="Helical" evidence="7">
    <location>
        <begin position="76"/>
        <end position="99"/>
    </location>
</feature>
<dbReference type="PANTHER" id="PTHR43005">
    <property type="entry name" value="BLR7065 PROTEIN"/>
    <property type="match status" value="1"/>
</dbReference>
<dbReference type="PROSITE" id="PS50928">
    <property type="entry name" value="ABC_TM1"/>
    <property type="match status" value="1"/>
</dbReference>
<protein>
    <submittedName>
        <fullName evidence="9">Multiple sugar transport system permease protein</fullName>
    </submittedName>
</protein>
<dbReference type="Gene3D" id="1.10.3720.10">
    <property type="entry name" value="MetI-like"/>
    <property type="match status" value="1"/>
</dbReference>
<dbReference type="InterPro" id="IPR035906">
    <property type="entry name" value="MetI-like_sf"/>
</dbReference>
<dbReference type="GO" id="GO:0005886">
    <property type="term" value="C:plasma membrane"/>
    <property type="evidence" value="ECO:0007669"/>
    <property type="project" value="UniProtKB-SubCell"/>
</dbReference>
<dbReference type="AlphaFoldDB" id="A0A1G6EM62"/>
<feature type="domain" description="ABC transmembrane type-1" evidence="8">
    <location>
        <begin position="74"/>
        <end position="284"/>
    </location>
</feature>
<evidence type="ECO:0000259" key="8">
    <source>
        <dbReference type="PROSITE" id="PS50928"/>
    </source>
</evidence>
<dbReference type="STRING" id="665467.SAMN02982931_04694"/>
<dbReference type="OrthoDB" id="9785347at2"/>
<evidence type="ECO:0000313" key="10">
    <source>
        <dbReference type="Proteomes" id="UP000199071"/>
    </source>
</evidence>
<keyword evidence="3" id="KW-1003">Cell membrane</keyword>
<evidence type="ECO:0000256" key="4">
    <source>
        <dbReference type="ARBA" id="ARBA00022692"/>
    </source>
</evidence>
<keyword evidence="10" id="KW-1185">Reference proteome</keyword>
<dbReference type="SUPFAM" id="SSF161098">
    <property type="entry name" value="MetI-like"/>
    <property type="match status" value="1"/>
</dbReference>
<name>A0A1G6EM62_9HYPH</name>
<evidence type="ECO:0000256" key="3">
    <source>
        <dbReference type="ARBA" id="ARBA00022475"/>
    </source>
</evidence>
<evidence type="ECO:0000256" key="1">
    <source>
        <dbReference type="ARBA" id="ARBA00004651"/>
    </source>
</evidence>
<keyword evidence="9" id="KW-0762">Sugar transport</keyword>
<evidence type="ECO:0000256" key="2">
    <source>
        <dbReference type="ARBA" id="ARBA00022448"/>
    </source>
</evidence>
<feature type="transmembrane region" description="Helical" evidence="7">
    <location>
        <begin position="108"/>
        <end position="129"/>
    </location>
</feature>
<keyword evidence="2" id="KW-0813">Transport</keyword>
<dbReference type="GO" id="GO:0055085">
    <property type="term" value="P:transmembrane transport"/>
    <property type="evidence" value="ECO:0007669"/>
    <property type="project" value="InterPro"/>
</dbReference>
<dbReference type="CDD" id="cd06261">
    <property type="entry name" value="TM_PBP2"/>
    <property type="match status" value="1"/>
</dbReference>
<dbReference type="EMBL" id="FMXQ01000015">
    <property type="protein sequence ID" value="SDB58488.1"/>
    <property type="molecule type" value="Genomic_DNA"/>
</dbReference>
<evidence type="ECO:0000256" key="7">
    <source>
        <dbReference type="SAM" id="Phobius"/>
    </source>
</evidence>
<comment type="subcellular location">
    <subcellularLocation>
        <location evidence="1">Cell membrane</location>
        <topology evidence="1">Multi-pass membrane protein</topology>
    </subcellularLocation>
</comment>
<feature type="transmembrane region" description="Helical" evidence="7">
    <location>
        <begin position="266"/>
        <end position="289"/>
    </location>
</feature>
<keyword evidence="4 7" id="KW-0812">Transmembrane</keyword>
<keyword evidence="5 7" id="KW-1133">Transmembrane helix</keyword>
<accession>A0A1G6EM62</accession>
<sequence>MARKVSWERQQRTDARLLLSGLCLFLAIMLGFPTIANLWYSFSDVSFQDLTGSGFVGIENYVDALTNPNMWSALLFSLRFAVVATVLQVVFALVLVFVLHPLVQKRPWLIAPLMLPMMVSPALMGMMYRLILNEFIGPVPVYLDMLGIYVNFLGIENVYATLVGIEVLQWTPFAFLVLLTARQSILPEVEEAAVVDGATGTKLNFLVILPMLLPTLGIVTFIRFIDAFRVFDHIFVLTGGGPGNQTTSISIYIYKLFFKENELGEAIALSVILLLASLLLLQVGLRAVVRRTEP</sequence>
<dbReference type="PANTHER" id="PTHR43005:SF1">
    <property type="entry name" value="SPERMIDINE_PUTRESCINE TRANSPORT SYSTEM PERMEASE PROTEIN"/>
    <property type="match status" value="1"/>
</dbReference>
<feature type="transmembrane region" description="Helical" evidence="7">
    <location>
        <begin position="21"/>
        <end position="40"/>
    </location>
</feature>
<evidence type="ECO:0000256" key="6">
    <source>
        <dbReference type="ARBA" id="ARBA00023136"/>
    </source>
</evidence>
<dbReference type="InterPro" id="IPR000515">
    <property type="entry name" value="MetI-like"/>
</dbReference>
<feature type="transmembrane region" description="Helical" evidence="7">
    <location>
        <begin position="205"/>
        <end position="222"/>
    </location>
</feature>
<dbReference type="Proteomes" id="UP000199071">
    <property type="component" value="Unassembled WGS sequence"/>
</dbReference>
<organism evidence="9 10">
    <name type="scientific">Bauldia litoralis</name>
    <dbReference type="NCBI Taxonomy" id="665467"/>
    <lineage>
        <taxon>Bacteria</taxon>
        <taxon>Pseudomonadati</taxon>
        <taxon>Pseudomonadota</taxon>
        <taxon>Alphaproteobacteria</taxon>
        <taxon>Hyphomicrobiales</taxon>
        <taxon>Kaistiaceae</taxon>
        <taxon>Bauldia</taxon>
    </lineage>
</organism>
<keyword evidence="6 7" id="KW-0472">Membrane</keyword>